<evidence type="ECO:0000259" key="6">
    <source>
        <dbReference type="PROSITE" id="PS51387"/>
    </source>
</evidence>
<dbReference type="GO" id="GO:0016491">
    <property type="term" value="F:oxidoreductase activity"/>
    <property type="evidence" value="ECO:0007669"/>
    <property type="project" value="UniProtKB-KW"/>
</dbReference>
<evidence type="ECO:0000313" key="7">
    <source>
        <dbReference type="EMBL" id="EOA86767.1"/>
    </source>
</evidence>
<dbReference type="PANTHER" id="PTHR42973:SF28">
    <property type="entry name" value="FAD-BINDING PCMH-TYPE DOMAIN-CONTAINING PROTEIN"/>
    <property type="match status" value="1"/>
</dbReference>
<evidence type="ECO:0000256" key="4">
    <source>
        <dbReference type="ARBA" id="ARBA00023002"/>
    </source>
</evidence>
<proteinExistence type="inferred from homology"/>
<evidence type="ECO:0000313" key="8">
    <source>
        <dbReference type="Proteomes" id="UP000016935"/>
    </source>
</evidence>
<dbReference type="GO" id="GO:0071949">
    <property type="term" value="F:FAD binding"/>
    <property type="evidence" value="ECO:0007669"/>
    <property type="project" value="InterPro"/>
</dbReference>
<dbReference type="eggNOG" id="KOG1231">
    <property type="taxonomic scope" value="Eukaryota"/>
</dbReference>
<reference evidence="7 8" key="2">
    <citation type="journal article" date="2013" name="PLoS Genet.">
        <title>Comparative genome structure, secondary metabolite, and effector coding capacity across Cochliobolus pathogens.</title>
        <authorList>
            <person name="Condon B.J."/>
            <person name="Leng Y."/>
            <person name="Wu D."/>
            <person name="Bushley K.E."/>
            <person name="Ohm R.A."/>
            <person name="Otillar R."/>
            <person name="Martin J."/>
            <person name="Schackwitz W."/>
            <person name="Grimwood J."/>
            <person name="MohdZainudin N."/>
            <person name="Xue C."/>
            <person name="Wang R."/>
            <person name="Manning V.A."/>
            <person name="Dhillon B."/>
            <person name="Tu Z.J."/>
            <person name="Steffenson B.J."/>
            <person name="Salamov A."/>
            <person name="Sun H."/>
            <person name="Lowry S."/>
            <person name="LaButti K."/>
            <person name="Han J."/>
            <person name="Copeland A."/>
            <person name="Lindquist E."/>
            <person name="Barry K."/>
            <person name="Schmutz J."/>
            <person name="Baker S.E."/>
            <person name="Ciuffetti L.M."/>
            <person name="Grigoriev I.V."/>
            <person name="Zhong S."/>
            <person name="Turgeon B.G."/>
        </authorList>
    </citation>
    <scope>NUCLEOTIDE SEQUENCE [LARGE SCALE GENOMIC DNA]</scope>
    <source>
        <strain evidence="8">28A</strain>
    </source>
</reference>
<evidence type="ECO:0000256" key="2">
    <source>
        <dbReference type="ARBA" id="ARBA00022630"/>
    </source>
</evidence>
<keyword evidence="4" id="KW-0560">Oxidoreductase</keyword>
<dbReference type="PROSITE" id="PS51387">
    <property type="entry name" value="FAD_PCMH"/>
    <property type="match status" value="1"/>
</dbReference>
<keyword evidence="5" id="KW-0732">Signal</keyword>
<organism evidence="7 8">
    <name type="scientific">Exserohilum turcicum (strain 28A)</name>
    <name type="common">Northern leaf blight fungus</name>
    <name type="synonym">Setosphaeria turcica</name>
    <dbReference type="NCBI Taxonomy" id="671987"/>
    <lineage>
        <taxon>Eukaryota</taxon>
        <taxon>Fungi</taxon>
        <taxon>Dikarya</taxon>
        <taxon>Ascomycota</taxon>
        <taxon>Pezizomycotina</taxon>
        <taxon>Dothideomycetes</taxon>
        <taxon>Pleosporomycetidae</taxon>
        <taxon>Pleosporales</taxon>
        <taxon>Pleosporineae</taxon>
        <taxon>Pleosporaceae</taxon>
        <taxon>Exserohilum</taxon>
    </lineage>
</organism>
<keyword evidence="3" id="KW-0274">FAD</keyword>
<accession>R0KF84</accession>
<dbReference type="InterPro" id="IPR006094">
    <property type="entry name" value="Oxid_FAD_bind_N"/>
</dbReference>
<keyword evidence="8" id="KW-1185">Reference proteome</keyword>
<reference evidence="7 8" key="1">
    <citation type="journal article" date="2012" name="PLoS Pathog.">
        <title>Diverse lifestyles and strategies of plant pathogenesis encoded in the genomes of eighteen Dothideomycetes fungi.</title>
        <authorList>
            <person name="Ohm R.A."/>
            <person name="Feau N."/>
            <person name="Henrissat B."/>
            <person name="Schoch C.L."/>
            <person name="Horwitz B.A."/>
            <person name="Barry K.W."/>
            <person name="Condon B.J."/>
            <person name="Copeland A.C."/>
            <person name="Dhillon B."/>
            <person name="Glaser F."/>
            <person name="Hesse C.N."/>
            <person name="Kosti I."/>
            <person name="LaButti K."/>
            <person name="Lindquist E.A."/>
            <person name="Lucas S."/>
            <person name="Salamov A.A."/>
            <person name="Bradshaw R.E."/>
            <person name="Ciuffetti L."/>
            <person name="Hamelin R.C."/>
            <person name="Kema G.H.J."/>
            <person name="Lawrence C."/>
            <person name="Scott J.A."/>
            <person name="Spatafora J.W."/>
            <person name="Turgeon B.G."/>
            <person name="de Wit P.J.G.M."/>
            <person name="Zhong S."/>
            <person name="Goodwin S.B."/>
            <person name="Grigoriev I.V."/>
        </authorList>
    </citation>
    <scope>NUCLEOTIDE SEQUENCE [LARGE SCALE GENOMIC DNA]</scope>
    <source>
        <strain evidence="8">28A</strain>
    </source>
</reference>
<dbReference type="RefSeq" id="XP_008025375.1">
    <property type="nucleotide sequence ID" value="XM_008027184.1"/>
</dbReference>
<dbReference type="AlphaFoldDB" id="R0KF84"/>
<dbReference type="GeneID" id="19396291"/>
<evidence type="ECO:0000256" key="3">
    <source>
        <dbReference type="ARBA" id="ARBA00022827"/>
    </source>
</evidence>
<name>R0KF84_EXST2</name>
<protein>
    <recommendedName>
        <fullName evidence="6">FAD-binding PCMH-type domain-containing protein</fullName>
    </recommendedName>
</protein>
<keyword evidence="2" id="KW-0285">Flavoprotein</keyword>
<dbReference type="OrthoDB" id="2151789at2759"/>
<dbReference type="InterPro" id="IPR016166">
    <property type="entry name" value="FAD-bd_PCMH"/>
</dbReference>
<dbReference type="SUPFAM" id="SSF56176">
    <property type="entry name" value="FAD-binding/transporter-associated domain-like"/>
    <property type="match status" value="1"/>
</dbReference>
<dbReference type="InterPro" id="IPR016169">
    <property type="entry name" value="FAD-bd_PCMH_sub2"/>
</dbReference>
<dbReference type="EMBL" id="KB908592">
    <property type="protein sequence ID" value="EOA86767.1"/>
    <property type="molecule type" value="Genomic_DNA"/>
</dbReference>
<comment type="similarity">
    <text evidence="1">Belongs to the oxygen-dependent FAD-linked oxidoreductase family.</text>
</comment>
<dbReference type="HOGENOM" id="CLU_018354_1_1_1"/>
<evidence type="ECO:0000256" key="1">
    <source>
        <dbReference type="ARBA" id="ARBA00005466"/>
    </source>
</evidence>
<feature type="signal peptide" evidence="5">
    <location>
        <begin position="1"/>
        <end position="18"/>
    </location>
</feature>
<dbReference type="Proteomes" id="UP000016935">
    <property type="component" value="Unassembled WGS sequence"/>
</dbReference>
<dbReference type="PANTHER" id="PTHR42973">
    <property type="entry name" value="BINDING OXIDOREDUCTASE, PUTATIVE (AFU_ORTHOLOGUE AFUA_1G17690)-RELATED"/>
    <property type="match status" value="1"/>
</dbReference>
<evidence type="ECO:0000256" key="5">
    <source>
        <dbReference type="SAM" id="SignalP"/>
    </source>
</evidence>
<dbReference type="Gene3D" id="3.30.465.10">
    <property type="match status" value="1"/>
</dbReference>
<feature type="domain" description="FAD-binding PCMH-type" evidence="6">
    <location>
        <begin position="57"/>
        <end position="229"/>
    </location>
</feature>
<gene>
    <name evidence="7" type="ORF">SETTUDRAFT_135101</name>
</gene>
<dbReference type="InterPro" id="IPR050416">
    <property type="entry name" value="FAD-linked_Oxidoreductase"/>
</dbReference>
<dbReference type="Pfam" id="PF01565">
    <property type="entry name" value="FAD_binding_4"/>
    <property type="match status" value="1"/>
</dbReference>
<sequence>MRFLALSSLSLFVSAAAAYEELQNACEELAAVLPNNTFYPTAPTYNASVQSYPFLQQRVHPSCIFRPSTPSDVSTAVTILARTNGTKFAIKGGGHNPMVGSNNIENGVTIDMQSLNKVQVAKGDKVVMVNAGALWQNVYDEADKRNLTVMGGRIGVVGTAGFLTGGGISFLSPEHGWACDAVVNFEVALASGKIINANATSHSDLFAALKGGQNNFGIVTRFDLKAYPTRKIWGGRTVYGPNATTSLLTAYTNFKMGTYDPYAAGWVTVRYNHTAATFSPVSIMWYTKTEQKPGALKEITEVQPQVMNGRIEAPISEHTRNASRQVSANPQRTIWATTSFNINPTIMHSIHAMWNKIVPEICKQYAAAKPIAEITFQALPAPPRNGTAPNIMGFKPDDTPEKDLIFLQIIFTFEGPESFDGFEEALKDLVKMVKDITKKEGVYHPYQYLNFAASFQDPLGSYGKKQLKKLIKMGEKYDPEGVFQTQVPGGFKLI</sequence>
<dbReference type="STRING" id="671987.R0KF84"/>
<dbReference type="InterPro" id="IPR036318">
    <property type="entry name" value="FAD-bd_PCMH-like_sf"/>
</dbReference>
<feature type="chain" id="PRO_5004354177" description="FAD-binding PCMH-type domain-containing protein" evidence="5">
    <location>
        <begin position="19"/>
        <end position="494"/>
    </location>
</feature>